<name>A0A1M7FJN0_9BRAD</name>
<dbReference type="Proteomes" id="UP000183208">
    <property type="component" value="Unassembled WGS sequence"/>
</dbReference>
<organism evidence="1 2">
    <name type="scientific">Bradyrhizobium lablabi</name>
    <dbReference type="NCBI Taxonomy" id="722472"/>
    <lineage>
        <taxon>Bacteria</taxon>
        <taxon>Pseudomonadati</taxon>
        <taxon>Pseudomonadota</taxon>
        <taxon>Alphaproteobacteria</taxon>
        <taxon>Hyphomicrobiales</taxon>
        <taxon>Nitrobacteraceae</taxon>
        <taxon>Bradyrhizobium</taxon>
    </lineage>
</organism>
<evidence type="ECO:0000313" key="2">
    <source>
        <dbReference type="Proteomes" id="UP000183208"/>
    </source>
</evidence>
<dbReference type="OrthoDB" id="7283160at2"/>
<accession>A0A1M7FJN0</accession>
<protein>
    <submittedName>
        <fullName evidence="1">Uncharacterized protein</fullName>
    </submittedName>
</protein>
<reference evidence="1 2" key="1">
    <citation type="submission" date="2016-10" db="EMBL/GenBank/DDBJ databases">
        <authorList>
            <person name="de Groot N.N."/>
        </authorList>
    </citation>
    <scope>NUCLEOTIDE SEQUENCE [LARGE SCALE GENOMIC DNA]</scope>
    <source>
        <strain evidence="1 2">GAS522</strain>
    </source>
</reference>
<dbReference type="AlphaFoldDB" id="A0A1M7FJN0"/>
<gene>
    <name evidence="1" type="ORF">SAMN05444171_6204</name>
</gene>
<evidence type="ECO:0000313" key="1">
    <source>
        <dbReference type="EMBL" id="SEE08554.1"/>
    </source>
</evidence>
<dbReference type="RefSeq" id="WP_074827233.1">
    <property type="nucleotide sequence ID" value="NZ_FNTI01000001.1"/>
</dbReference>
<sequence length="160" mass="17367">MTQLSHASPEFDRFLFAPLDDNGETPLTILSALARQDIDAWQEAARLAQLPKDHAVNSLASTIWKSDSERWSPLTASVAAARLVELLPSHSATRERSIPTDNDSGRIVMWLTYGIIFWSIAISGSITQHANKNAGVPNHVNATIEQQAVASQPLPGANSD</sequence>
<proteinExistence type="predicted"/>
<dbReference type="EMBL" id="FNTI01000001">
    <property type="protein sequence ID" value="SEE08554.1"/>
    <property type="molecule type" value="Genomic_DNA"/>
</dbReference>